<proteinExistence type="predicted"/>
<evidence type="ECO:0000313" key="5">
    <source>
        <dbReference type="EMBL" id="QKS70648.1"/>
    </source>
</evidence>
<dbReference type="GO" id="GO:0008270">
    <property type="term" value="F:zinc ion binding"/>
    <property type="evidence" value="ECO:0007669"/>
    <property type="project" value="InterPro"/>
</dbReference>
<sequence length="210" mass="23326">MGEFILCEDKRSVLARGRGTYKRQTAWNMITIHHSATDEGSAASFANHHVRFNKWPGIGYHYVILRDGTIEWSLGVENVGIHTRLHNTYNIGICLVGNGSFTTQQTDVLTLLVKILQIRYSIKHVKGHKDHANQQTVCPGLPVSKLVGKVPILKLSSKGILVRHLQYFVGGLTVDGVFGPRTESGVKAFQGKRNLMQDGIVGPLTWRALM</sequence>
<dbReference type="InterPro" id="IPR006619">
    <property type="entry name" value="PGRP_domain_met/bac"/>
</dbReference>
<evidence type="ECO:0000256" key="1">
    <source>
        <dbReference type="ARBA" id="ARBA00030881"/>
    </source>
</evidence>
<evidence type="ECO:0000313" key="6">
    <source>
        <dbReference type="Proteomes" id="UP000318138"/>
    </source>
</evidence>
<accession>A0A859FCT4</accession>
<dbReference type="GO" id="GO:0009253">
    <property type="term" value="P:peptidoglycan catabolic process"/>
    <property type="evidence" value="ECO:0007669"/>
    <property type="project" value="InterPro"/>
</dbReference>
<dbReference type="EMBL" id="CP041372">
    <property type="protein sequence ID" value="QKS70648.1"/>
    <property type="molecule type" value="Genomic_DNA"/>
</dbReference>
<organism evidence="5 6">
    <name type="scientific">Paenalkalicoccus suaedae</name>
    <dbReference type="NCBI Taxonomy" id="2592382"/>
    <lineage>
        <taxon>Bacteria</taxon>
        <taxon>Bacillati</taxon>
        <taxon>Bacillota</taxon>
        <taxon>Bacilli</taxon>
        <taxon>Bacillales</taxon>
        <taxon>Bacillaceae</taxon>
        <taxon>Paenalkalicoccus</taxon>
    </lineage>
</organism>
<keyword evidence="6" id="KW-1185">Reference proteome</keyword>
<dbReference type="Gene3D" id="3.40.80.10">
    <property type="entry name" value="Peptidoglycan recognition protein-like"/>
    <property type="match status" value="1"/>
</dbReference>
<dbReference type="InterPro" id="IPR002502">
    <property type="entry name" value="Amidase_domain"/>
</dbReference>
<evidence type="ECO:0000259" key="4">
    <source>
        <dbReference type="SMART" id="SM00701"/>
    </source>
</evidence>
<dbReference type="CDD" id="cd06583">
    <property type="entry name" value="PGRP"/>
    <property type="match status" value="1"/>
</dbReference>
<dbReference type="SMART" id="SM00701">
    <property type="entry name" value="PGRP"/>
    <property type="match status" value="1"/>
</dbReference>
<protein>
    <recommendedName>
        <fullName evidence="2">Autolysin</fullName>
    </recommendedName>
    <alternativeName>
        <fullName evidence="1">Cell wall hydrolase</fullName>
    </alternativeName>
</protein>
<evidence type="ECO:0000259" key="3">
    <source>
        <dbReference type="SMART" id="SM00644"/>
    </source>
</evidence>
<dbReference type="SUPFAM" id="SSF55846">
    <property type="entry name" value="N-acetylmuramoyl-L-alanine amidase-like"/>
    <property type="match status" value="1"/>
</dbReference>
<dbReference type="SUPFAM" id="SSF47090">
    <property type="entry name" value="PGBD-like"/>
    <property type="match status" value="1"/>
</dbReference>
<dbReference type="Pfam" id="PF01471">
    <property type="entry name" value="PG_binding_1"/>
    <property type="match status" value="1"/>
</dbReference>
<dbReference type="AlphaFoldDB" id="A0A859FCT4"/>
<dbReference type="InterPro" id="IPR036505">
    <property type="entry name" value="Amidase/PGRP_sf"/>
</dbReference>
<evidence type="ECO:0000256" key="2">
    <source>
        <dbReference type="ARBA" id="ARBA00032390"/>
    </source>
</evidence>
<dbReference type="InterPro" id="IPR036366">
    <property type="entry name" value="PGBDSf"/>
</dbReference>
<dbReference type="RefSeq" id="WP_176008684.1">
    <property type="nucleotide sequence ID" value="NZ_CP041372.2"/>
</dbReference>
<feature type="domain" description="N-acetylmuramoyl-L-alanine amidase" evidence="3">
    <location>
        <begin position="16"/>
        <end position="140"/>
    </location>
</feature>
<name>A0A859FCT4_9BACI</name>
<dbReference type="GO" id="GO:0008745">
    <property type="term" value="F:N-acetylmuramoyl-L-alanine amidase activity"/>
    <property type="evidence" value="ECO:0007669"/>
    <property type="project" value="InterPro"/>
</dbReference>
<gene>
    <name evidence="5" type="ORF">FLK61_28310</name>
</gene>
<dbReference type="InterPro" id="IPR002477">
    <property type="entry name" value="Peptidoglycan-bd-like"/>
</dbReference>
<dbReference type="Gene3D" id="1.10.101.10">
    <property type="entry name" value="PGBD-like superfamily/PGBD"/>
    <property type="match status" value="1"/>
</dbReference>
<dbReference type="SMART" id="SM00644">
    <property type="entry name" value="Ami_2"/>
    <property type="match status" value="1"/>
</dbReference>
<feature type="domain" description="Peptidoglycan recognition protein family" evidence="4">
    <location>
        <begin position="5"/>
        <end position="132"/>
    </location>
</feature>
<dbReference type="KEGG" id="psua:FLK61_28310"/>
<dbReference type="Pfam" id="PF01510">
    <property type="entry name" value="Amidase_2"/>
    <property type="match status" value="1"/>
</dbReference>
<reference evidence="6" key="1">
    <citation type="submission" date="2019-07" db="EMBL/GenBank/DDBJ databases">
        <title>Bacillus alkalisoli sp. nov. isolated from saline soil.</title>
        <authorList>
            <person name="Sun J.-Q."/>
            <person name="Xu L."/>
        </authorList>
    </citation>
    <scope>NUCLEOTIDE SEQUENCE [LARGE SCALE GENOMIC DNA]</scope>
    <source>
        <strain evidence="6">M4U3P1</strain>
    </source>
</reference>
<dbReference type="Proteomes" id="UP000318138">
    <property type="component" value="Chromosome"/>
</dbReference>
<dbReference type="InterPro" id="IPR036365">
    <property type="entry name" value="PGBD-like_sf"/>
</dbReference>